<proteinExistence type="predicted"/>
<dbReference type="STRING" id="102285.A0A0R3TCT8"/>
<evidence type="ECO:0000313" key="2">
    <source>
        <dbReference type="Proteomes" id="UP000278807"/>
    </source>
</evidence>
<reference evidence="1 2" key="2">
    <citation type="submission" date="2018-11" db="EMBL/GenBank/DDBJ databases">
        <authorList>
            <consortium name="Pathogen Informatics"/>
        </authorList>
    </citation>
    <scope>NUCLEOTIDE SEQUENCE [LARGE SCALE GENOMIC DNA]</scope>
</reference>
<gene>
    <name evidence="1" type="ORF">HNAJ_LOCUS4875</name>
</gene>
<dbReference type="OrthoDB" id="10252754at2759"/>
<dbReference type="Proteomes" id="UP000278807">
    <property type="component" value="Unassembled WGS sequence"/>
</dbReference>
<reference evidence="3" key="1">
    <citation type="submission" date="2017-02" db="UniProtKB">
        <authorList>
            <consortium name="WormBaseParasite"/>
        </authorList>
    </citation>
    <scope>IDENTIFICATION</scope>
</reference>
<sequence>MACLVGGDEDGQVKSEVGSSVQKITFLYNFVPSACPKSYGFNVAHLAQIPDEIINKGIVMAKEFEKSTLVFTCLRDVLSGKMTREQAQLWRMKLANLSREKMYGRSDQKCT</sequence>
<dbReference type="EMBL" id="UZAE01003769">
    <property type="protein sequence ID" value="VDO00735.1"/>
    <property type="molecule type" value="Genomic_DNA"/>
</dbReference>
<dbReference type="Gene3D" id="3.40.50.300">
    <property type="entry name" value="P-loop containing nucleotide triphosphate hydrolases"/>
    <property type="match status" value="1"/>
</dbReference>
<evidence type="ECO:0000313" key="1">
    <source>
        <dbReference type="EMBL" id="VDO00735.1"/>
    </source>
</evidence>
<dbReference type="InterPro" id="IPR027417">
    <property type="entry name" value="P-loop_NTPase"/>
</dbReference>
<organism evidence="3">
    <name type="scientific">Rodentolepis nana</name>
    <name type="common">Dwarf tapeworm</name>
    <name type="synonym">Hymenolepis nana</name>
    <dbReference type="NCBI Taxonomy" id="102285"/>
    <lineage>
        <taxon>Eukaryota</taxon>
        <taxon>Metazoa</taxon>
        <taxon>Spiralia</taxon>
        <taxon>Lophotrochozoa</taxon>
        <taxon>Platyhelminthes</taxon>
        <taxon>Cestoda</taxon>
        <taxon>Eucestoda</taxon>
        <taxon>Cyclophyllidea</taxon>
        <taxon>Hymenolepididae</taxon>
        <taxon>Rodentolepis</taxon>
    </lineage>
</organism>
<keyword evidence="2" id="KW-1185">Reference proteome</keyword>
<accession>A0A0R3TCT8</accession>
<protein>
    <submittedName>
        <fullName evidence="3">DNA_MISMATCH_REPAIR_2 domain-containing protein</fullName>
    </submittedName>
</protein>
<dbReference type="AlphaFoldDB" id="A0A0R3TCT8"/>
<name>A0A0R3TCT8_RODNA</name>
<dbReference type="WBParaSite" id="HNAJ_0000487701-mRNA-1">
    <property type="protein sequence ID" value="HNAJ_0000487701-mRNA-1"/>
    <property type="gene ID" value="HNAJ_0000487701"/>
</dbReference>
<evidence type="ECO:0000313" key="3">
    <source>
        <dbReference type="WBParaSite" id="HNAJ_0000487701-mRNA-1"/>
    </source>
</evidence>